<evidence type="ECO:0000256" key="1">
    <source>
        <dbReference type="ARBA" id="ARBA00004903"/>
    </source>
</evidence>
<dbReference type="AlphaFoldDB" id="A0ABD5T9C0"/>
<dbReference type="SUPFAM" id="SSF53597">
    <property type="entry name" value="Dihydrofolate reductase-like"/>
    <property type="match status" value="1"/>
</dbReference>
<sequence>MTDGSGSAVGGDAGGDTDADGDLRVSLIAAVAANGVIGADGGMPWHFPADMRHFKETTTGHPVIMGRRTYESIASDIGGPLPDRTNIVLSRSGPDLPDDVIVAESVDEALAAARADAVARGVATVYVAGGGAVYEQFLPLADELTLTEVHDSYDGDTTFPEFDADHWRELERTERDAFDFVAYERRE</sequence>
<dbReference type="GO" id="GO:0006730">
    <property type="term" value="P:one-carbon metabolic process"/>
    <property type="evidence" value="ECO:0007669"/>
    <property type="project" value="UniProtKB-KW"/>
</dbReference>
<dbReference type="InterPro" id="IPR001796">
    <property type="entry name" value="DHFR_dom"/>
</dbReference>
<evidence type="ECO:0000259" key="7">
    <source>
        <dbReference type="PROSITE" id="PS51330"/>
    </source>
</evidence>
<evidence type="ECO:0000313" key="8">
    <source>
        <dbReference type="EMBL" id="MFC6785856.1"/>
    </source>
</evidence>
<dbReference type="PANTHER" id="PTHR48069">
    <property type="entry name" value="DIHYDROFOLATE REDUCTASE"/>
    <property type="match status" value="1"/>
</dbReference>
<dbReference type="GeneID" id="81208915"/>
<evidence type="ECO:0000313" key="9">
    <source>
        <dbReference type="Proteomes" id="UP001596443"/>
    </source>
</evidence>
<evidence type="ECO:0000256" key="6">
    <source>
        <dbReference type="RuleBase" id="RU004474"/>
    </source>
</evidence>
<evidence type="ECO:0000256" key="5">
    <source>
        <dbReference type="ARBA" id="ARBA00023002"/>
    </source>
</evidence>
<keyword evidence="9" id="KW-1185">Reference proteome</keyword>
<dbReference type="PIRSF" id="PIRSF000194">
    <property type="entry name" value="DHFR"/>
    <property type="match status" value="1"/>
</dbReference>
<dbReference type="EC" id="1.5.1.3" evidence="2"/>
<keyword evidence="3" id="KW-0554">One-carbon metabolism</keyword>
<dbReference type="InterPro" id="IPR024072">
    <property type="entry name" value="DHFR-like_dom_sf"/>
</dbReference>
<proteinExistence type="inferred from homology"/>
<keyword evidence="4" id="KW-0521">NADP</keyword>
<gene>
    <name evidence="8" type="ORF">ACFQFD_07670</name>
</gene>
<dbReference type="InterPro" id="IPR012259">
    <property type="entry name" value="DHFR"/>
</dbReference>
<accession>A0ABD5T9C0</accession>
<dbReference type="RefSeq" id="WP_284062677.1">
    <property type="nucleotide sequence ID" value="NZ_CP126158.1"/>
</dbReference>
<dbReference type="PANTHER" id="PTHR48069:SF3">
    <property type="entry name" value="DIHYDROFOLATE REDUCTASE"/>
    <property type="match status" value="1"/>
</dbReference>
<dbReference type="PRINTS" id="PR00070">
    <property type="entry name" value="DHFR"/>
</dbReference>
<protein>
    <recommendedName>
        <fullName evidence="2">dihydrofolate reductase</fullName>
        <ecNumber evidence="2">1.5.1.3</ecNumber>
    </recommendedName>
</protein>
<organism evidence="8 9">
    <name type="scientific">Halobaculum halobium</name>
    <dbReference type="NCBI Taxonomy" id="3032281"/>
    <lineage>
        <taxon>Archaea</taxon>
        <taxon>Methanobacteriati</taxon>
        <taxon>Methanobacteriota</taxon>
        <taxon>Stenosarchaea group</taxon>
        <taxon>Halobacteria</taxon>
        <taxon>Halobacteriales</taxon>
        <taxon>Haloferacaceae</taxon>
        <taxon>Halobaculum</taxon>
    </lineage>
</organism>
<dbReference type="InterPro" id="IPR017925">
    <property type="entry name" value="DHFR_CS"/>
</dbReference>
<evidence type="ECO:0000256" key="3">
    <source>
        <dbReference type="ARBA" id="ARBA00022563"/>
    </source>
</evidence>
<dbReference type="PROSITE" id="PS00075">
    <property type="entry name" value="DHFR_1"/>
    <property type="match status" value="1"/>
</dbReference>
<feature type="domain" description="DHFR" evidence="7">
    <location>
        <begin position="24"/>
        <end position="187"/>
    </location>
</feature>
<evidence type="ECO:0000256" key="4">
    <source>
        <dbReference type="ARBA" id="ARBA00022857"/>
    </source>
</evidence>
<comment type="similarity">
    <text evidence="6">Belongs to the dihydrofolate reductase family.</text>
</comment>
<evidence type="ECO:0000256" key="2">
    <source>
        <dbReference type="ARBA" id="ARBA00012856"/>
    </source>
</evidence>
<dbReference type="PROSITE" id="PS51330">
    <property type="entry name" value="DHFR_2"/>
    <property type="match status" value="1"/>
</dbReference>
<comment type="pathway">
    <text evidence="1">Cofactor biosynthesis; tetrahydrofolate biosynthesis; 5,6,7,8-tetrahydrofolate from 7,8-dihydrofolate: step 1/1.</text>
</comment>
<name>A0ABD5T9C0_9EURY</name>
<reference evidence="8 9" key="1">
    <citation type="journal article" date="2019" name="Int. J. Syst. Evol. Microbiol.">
        <title>The Global Catalogue of Microorganisms (GCM) 10K type strain sequencing project: providing services to taxonomists for standard genome sequencing and annotation.</title>
        <authorList>
            <consortium name="The Broad Institute Genomics Platform"/>
            <consortium name="The Broad Institute Genome Sequencing Center for Infectious Disease"/>
            <person name="Wu L."/>
            <person name="Ma J."/>
        </authorList>
    </citation>
    <scope>NUCLEOTIDE SEQUENCE [LARGE SCALE GENOMIC DNA]</scope>
    <source>
        <strain evidence="8 9">SYNS20</strain>
    </source>
</reference>
<keyword evidence="5 8" id="KW-0560">Oxidoreductase</keyword>
<dbReference type="Gene3D" id="3.40.430.10">
    <property type="entry name" value="Dihydrofolate Reductase, subunit A"/>
    <property type="match status" value="1"/>
</dbReference>
<dbReference type="Proteomes" id="UP001596443">
    <property type="component" value="Unassembled WGS sequence"/>
</dbReference>
<dbReference type="EMBL" id="JBHSWX010000012">
    <property type="protein sequence ID" value="MFC6785856.1"/>
    <property type="molecule type" value="Genomic_DNA"/>
</dbReference>
<dbReference type="Pfam" id="PF00186">
    <property type="entry name" value="DHFR_1"/>
    <property type="match status" value="1"/>
</dbReference>
<dbReference type="GO" id="GO:0004146">
    <property type="term" value="F:dihydrofolate reductase activity"/>
    <property type="evidence" value="ECO:0007669"/>
    <property type="project" value="UniProtKB-EC"/>
</dbReference>
<comment type="caution">
    <text evidence="8">The sequence shown here is derived from an EMBL/GenBank/DDBJ whole genome shotgun (WGS) entry which is preliminary data.</text>
</comment>
<dbReference type="CDD" id="cd00209">
    <property type="entry name" value="DHFR"/>
    <property type="match status" value="1"/>
</dbReference>